<dbReference type="EMBL" id="JBHMCG010000112">
    <property type="protein sequence ID" value="MFB9575577.1"/>
    <property type="molecule type" value="Genomic_DNA"/>
</dbReference>
<protein>
    <submittedName>
        <fullName evidence="2">Uncharacterized protein</fullName>
    </submittedName>
</protein>
<reference evidence="2 3" key="1">
    <citation type="submission" date="2024-09" db="EMBL/GenBank/DDBJ databases">
        <authorList>
            <person name="Sun Q."/>
            <person name="Mori K."/>
        </authorList>
    </citation>
    <scope>NUCLEOTIDE SEQUENCE [LARGE SCALE GENOMIC DNA]</scope>
    <source>
        <strain evidence="2 3">JCM 3331</strain>
    </source>
</reference>
<accession>A0ABV5RCJ3</accession>
<feature type="compositionally biased region" description="Low complexity" evidence="1">
    <location>
        <begin position="104"/>
        <end position="114"/>
    </location>
</feature>
<dbReference type="Proteomes" id="UP001589710">
    <property type="component" value="Unassembled WGS sequence"/>
</dbReference>
<evidence type="ECO:0000313" key="2">
    <source>
        <dbReference type="EMBL" id="MFB9575577.1"/>
    </source>
</evidence>
<comment type="caution">
    <text evidence="2">The sequence shown here is derived from an EMBL/GenBank/DDBJ whole genome shotgun (WGS) entry which is preliminary data.</text>
</comment>
<name>A0ABV5RCJ3_9ACTN</name>
<gene>
    <name evidence="2" type="ORF">ACFFTL_25690</name>
</gene>
<feature type="region of interest" description="Disordered" evidence="1">
    <location>
        <begin position="88"/>
        <end position="121"/>
    </location>
</feature>
<proteinExistence type="predicted"/>
<keyword evidence="3" id="KW-1185">Reference proteome</keyword>
<dbReference type="RefSeq" id="WP_345515470.1">
    <property type="nucleotide sequence ID" value="NZ_BAAAXD010000031.1"/>
</dbReference>
<evidence type="ECO:0000256" key="1">
    <source>
        <dbReference type="SAM" id="MobiDB-lite"/>
    </source>
</evidence>
<evidence type="ECO:0000313" key="3">
    <source>
        <dbReference type="Proteomes" id="UP001589710"/>
    </source>
</evidence>
<organism evidence="2 3">
    <name type="scientific">Streptomyces yanii</name>
    <dbReference type="NCBI Taxonomy" id="78510"/>
    <lineage>
        <taxon>Bacteria</taxon>
        <taxon>Bacillati</taxon>
        <taxon>Actinomycetota</taxon>
        <taxon>Actinomycetes</taxon>
        <taxon>Kitasatosporales</taxon>
        <taxon>Streptomycetaceae</taxon>
        <taxon>Streptomyces</taxon>
    </lineage>
</organism>
<sequence>MGLAPDLTLAGFLVAEHRQVEDLWLHWTAKNISFDTALGYHLYHLLTGGIAATVEVVRASAHPERDRILKEITSSRHTDAAVENGWKSNAGYFPPTRLRRARRPGPTTPRASASARHRACS</sequence>